<accession>A0ABY6HNU6</accession>
<evidence type="ECO:0000256" key="4">
    <source>
        <dbReference type="ARBA" id="ARBA00022833"/>
    </source>
</evidence>
<evidence type="ECO:0000256" key="1">
    <source>
        <dbReference type="ARBA" id="ARBA00022670"/>
    </source>
</evidence>
<dbReference type="Gene3D" id="3.40.140.10">
    <property type="entry name" value="Cytidine Deaminase, domain 2"/>
    <property type="match status" value="1"/>
</dbReference>
<keyword evidence="8" id="KW-1185">Reference proteome</keyword>
<dbReference type="InterPro" id="IPR020891">
    <property type="entry name" value="UPF0758_CS"/>
</dbReference>
<dbReference type="EMBL" id="CP104013">
    <property type="protein sequence ID" value="UYP45080.1"/>
    <property type="molecule type" value="Genomic_DNA"/>
</dbReference>
<keyword evidence="3" id="KW-0378">Hydrolase</keyword>
<dbReference type="Pfam" id="PF14464">
    <property type="entry name" value="Prok-JAB"/>
    <property type="match status" value="1"/>
</dbReference>
<keyword evidence="1" id="KW-0645">Protease</keyword>
<evidence type="ECO:0000256" key="3">
    <source>
        <dbReference type="ARBA" id="ARBA00022801"/>
    </source>
</evidence>
<proteinExistence type="predicted"/>
<evidence type="ECO:0000313" key="7">
    <source>
        <dbReference type="EMBL" id="UYP45080.1"/>
    </source>
</evidence>
<gene>
    <name evidence="7" type="ORF">NEF87_001365</name>
</gene>
<evidence type="ECO:0000256" key="2">
    <source>
        <dbReference type="ARBA" id="ARBA00022723"/>
    </source>
</evidence>
<evidence type="ECO:0000313" key="8">
    <source>
        <dbReference type="Proteomes" id="UP001208689"/>
    </source>
</evidence>
<evidence type="ECO:0000259" key="6">
    <source>
        <dbReference type="Pfam" id="PF14464"/>
    </source>
</evidence>
<dbReference type="SUPFAM" id="SSF102712">
    <property type="entry name" value="JAB1/MPN domain"/>
    <property type="match status" value="1"/>
</dbReference>
<evidence type="ECO:0000256" key="5">
    <source>
        <dbReference type="ARBA" id="ARBA00023049"/>
    </source>
</evidence>
<organism evidence="7 8">
    <name type="scientific">Candidatus Lokiarchaeum ossiferum</name>
    <dbReference type="NCBI Taxonomy" id="2951803"/>
    <lineage>
        <taxon>Archaea</taxon>
        <taxon>Promethearchaeati</taxon>
        <taxon>Promethearchaeota</taxon>
        <taxon>Promethearchaeia</taxon>
        <taxon>Promethearchaeales</taxon>
        <taxon>Promethearchaeaceae</taxon>
        <taxon>Candidatus Lokiarchaeum</taxon>
    </lineage>
</organism>
<sequence length="216" mass="25009">MISLETQKQMIFDFSSTAVESKQNQFEISIYPEIILKINFRRYPNKPKIELPKKITKNIPDIEQFIPELRNWNKLAPPQMSDIIRSIMQTLESITGKLVHISNSLFEELMVIARENHPREIFCVLRLKNGFLQEYILSPQTVSSEKSAVFFPHRIGRDRSIIASFHNHPSGVFKPSVQDLKSFRLNPVNIIVGAPYNSNCMGVYDSLGNELKFKIW</sequence>
<dbReference type="InterPro" id="IPR028090">
    <property type="entry name" value="JAB_dom_prok"/>
</dbReference>
<dbReference type="Proteomes" id="UP001208689">
    <property type="component" value="Chromosome"/>
</dbReference>
<keyword evidence="5" id="KW-0482">Metalloprotease</keyword>
<keyword evidence="4" id="KW-0862">Zinc</keyword>
<protein>
    <recommendedName>
        <fullName evidence="6">JAB domain-containing protein</fullName>
    </recommendedName>
</protein>
<dbReference type="PROSITE" id="PS01302">
    <property type="entry name" value="UPF0758"/>
    <property type="match status" value="1"/>
</dbReference>
<feature type="domain" description="JAB" evidence="6">
    <location>
        <begin position="103"/>
        <end position="198"/>
    </location>
</feature>
<reference evidence="7" key="1">
    <citation type="submission" date="2022-09" db="EMBL/GenBank/DDBJ databases">
        <title>Actin cytoskeleton and complex cell architecture in an #Asgard archaeon.</title>
        <authorList>
            <person name="Ponce Toledo R.I."/>
            <person name="Schleper C."/>
            <person name="Rodrigues Oliveira T."/>
            <person name="Wollweber F."/>
            <person name="Xu J."/>
            <person name="Rittmann S."/>
            <person name="Klingl A."/>
            <person name="Pilhofer M."/>
        </authorList>
    </citation>
    <scope>NUCLEOTIDE SEQUENCE</scope>
    <source>
        <strain evidence="7">B-35</strain>
    </source>
</reference>
<keyword evidence="2" id="KW-0479">Metal-binding</keyword>
<name>A0ABY6HNU6_9ARCH</name>